<dbReference type="SUPFAM" id="SSF51556">
    <property type="entry name" value="Metallo-dependent hydrolases"/>
    <property type="match status" value="1"/>
</dbReference>
<evidence type="ECO:0000313" key="13">
    <source>
        <dbReference type="Proteomes" id="UP000192422"/>
    </source>
</evidence>
<feature type="binding site" evidence="9">
    <location>
        <position position="280"/>
    </location>
    <ligand>
        <name>substrate</name>
    </ligand>
</feature>
<feature type="binding site" evidence="9">
    <location>
        <position position="264"/>
    </location>
    <ligand>
        <name>Zn(2+)</name>
        <dbReference type="ChEBI" id="CHEBI:29105"/>
        <label>1</label>
    </ligand>
</feature>
<evidence type="ECO:0000256" key="8">
    <source>
        <dbReference type="ARBA" id="ARBA00022975"/>
    </source>
</evidence>
<feature type="binding site" evidence="9">
    <location>
        <position position="153"/>
    </location>
    <ligand>
        <name>substrate</name>
    </ligand>
</feature>
<dbReference type="PROSITE" id="PS00482">
    <property type="entry name" value="DIHYDROOROTASE_1"/>
    <property type="match status" value="1"/>
</dbReference>
<feature type="binding site" evidence="9">
    <location>
        <position position="153"/>
    </location>
    <ligand>
        <name>Zn(2+)</name>
        <dbReference type="ChEBI" id="CHEBI:29105"/>
        <label>2</label>
    </ligand>
</feature>
<comment type="cofactor">
    <cofactor evidence="9 10">
        <name>Zn(2+)</name>
        <dbReference type="ChEBI" id="CHEBI:29105"/>
    </cofactor>
    <text evidence="9 10">Binds 2 Zn(2+) ions per subunit.</text>
</comment>
<comment type="similarity">
    <text evidence="3 9 10">Belongs to the metallo-dependent hydrolases superfamily. DHOase family. Class II DHOase subfamily.</text>
</comment>
<evidence type="ECO:0000256" key="9">
    <source>
        <dbReference type="HAMAP-Rule" id="MF_00219"/>
    </source>
</evidence>
<evidence type="ECO:0000256" key="2">
    <source>
        <dbReference type="ARBA" id="ARBA00004880"/>
    </source>
</evidence>
<gene>
    <name evidence="9 12" type="primary">pyrC</name>
    <name evidence="12" type="ORF">AKL02_012005</name>
</gene>
<dbReference type="PANTHER" id="PTHR43137">
    <property type="entry name" value="DIHYDROOROTASE"/>
    <property type="match status" value="1"/>
</dbReference>
<dbReference type="InterPro" id="IPR006680">
    <property type="entry name" value="Amidohydro-rel"/>
</dbReference>
<dbReference type="PANTHER" id="PTHR43137:SF1">
    <property type="entry name" value="DIHYDROOROTASE"/>
    <property type="match status" value="1"/>
</dbReference>
<feature type="binding site" evidence="9">
    <location>
        <position position="32"/>
    </location>
    <ligand>
        <name>Zn(2+)</name>
        <dbReference type="ChEBI" id="CHEBI:29105"/>
        <label>1</label>
    </ligand>
</feature>
<dbReference type="CDD" id="cd01294">
    <property type="entry name" value="DHOase"/>
    <property type="match status" value="1"/>
</dbReference>
<comment type="function">
    <text evidence="1 9">Catalyzes the reversible cyclization of carbamoyl aspartate to dihydroorotate.</text>
</comment>
<feature type="binding site" description="via carbamate group" evidence="9">
    <location>
        <position position="116"/>
    </location>
    <ligand>
        <name>Zn(2+)</name>
        <dbReference type="ChEBI" id="CHEBI:29105"/>
        <label>2</label>
    </ligand>
</feature>
<dbReference type="PROSITE" id="PS00483">
    <property type="entry name" value="DIHYDROOROTASE_2"/>
    <property type="match status" value="1"/>
</dbReference>
<feature type="binding site" evidence="9">
    <location>
        <position position="30"/>
    </location>
    <ligand>
        <name>Zn(2+)</name>
        <dbReference type="ChEBI" id="CHEBI:29105"/>
        <label>1</label>
    </ligand>
</feature>
<evidence type="ECO:0000313" key="12">
    <source>
        <dbReference type="EMBL" id="QPZ91547.1"/>
    </source>
</evidence>
<feature type="modified residue" description="N6-carboxylysine" evidence="9">
    <location>
        <position position="116"/>
    </location>
</feature>
<dbReference type="GO" id="GO:0004151">
    <property type="term" value="F:dihydroorotase activity"/>
    <property type="evidence" value="ECO:0007669"/>
    <property type="project" value="UniProtKB-EC"/>
</dbReference>
<feature type="binding site" evidence="9">
    <location>
        <position position="58"/>
    </location>
    <ligand>
        <name>substrate</name>
    </ligand>
</feature>
<evidence type="ECO:0000256" key="1">
    <source>
        <dbReference type="ARBA" id="ARBA00002368"/>
    </source>
</evidence>
<evidence type="ECO:0000256" key="10">
    <source>
        <dbReference type="RuleBase" id="RU003440"/>
    </source>
</evidence>
<feature type="domain" description="Amidohydrolase-related" evidence="11">
    <location>
        <begin position="28"/>
        <end position="327"/>
    </location>
</feature>
<dbReference type="PIRSF" id="PIRSF001237">
    <property type="entry name" value="DHOdimr"/>
    <property type="match status" value="1"/>
</dbReference>
<evidence type="ECO:0000256" key="4">
    <source>
        <dbReference type="ARBA" id="ARBA00012860"/>
    </source>
</evidence>
<dbReference type="EC" id="3.5.2.3" evidence="4 9"/>
<organism evidence="12 13">
    <name type="scientific">Thioclava electrotropha</name>
    <dbReference type="NCBI Taxonomy" id="1549850"/>
    <lineage>
        <taxon>Bacteria</taxon>
        <taxon>Pseudomonadati</taxon>
        <taxon>Pseudomonadota</taxon>
        <taxon>Alphaproteobacteria</taxon>
        <taxon>Rhodobacterales</taxon>
        <taxon>Paracoccaceae</taxon>
        <taxon>Thioclava</taxon>
    </lineage>
</organism>
<feature type="active site" evidence="9">
    <location>
        <position position="264"/>
    </location>
</feature>
<keyword evidence="6 9" id="KW-0378">Hydrolase</keyword>
<feature type="binding site" evidence="9">
    <location>
        <position position="191"/>
    </location>
    <ligand>
        <name>Zn(2+)</name>
        <dbReference type="ChEBI" id="CHEBI:29105"/>
        <label>2</label>
    </ligand>
</feature>
<dbReference type="Gene3D" id="3.20.20.140">
    <property type="entry name" value="Metal-dependent hydrolases"/>
    <property type="match status" value="1"/>
</dbReference>
<evidence type="ECO:0000256" key="5">
    <source>
        <dbReference type="ARBA" id="ARBA00022723"/>
    </source>
</evidence>
<feature type="binding site" description="via carbamate group" evidence="9">
    <location>
        <position position="116"/>
    </location>
    <ligand>
        <name>Zn(2+)</name>
        <dbReference type="ChEBI" id="CHEBI:29105"/>
        <label>1</label>
    </ligand>
</feature>
<comment type="catalytic activity">
    <reaction evidence="9 10">
        <text>(S)-dihydroorotate + H2O = N-carbamoyl-L-aspartate + H(+)</text>
        <dbReference type="Rhea" id="RHEA:24296"/>
        <dbReference type="ChEBI" id="CHEBI:15377"/>
        <dbReference type="ChEBI" id="CHEBI:15378"/>
        <dbReference type="ChEBI" id="CHEBI:30864"/>
        <dbReference type="ChEBI" id="CHEBI:32814"/>
        <dbReference type="EC" id="3.5.2.3"/>
    </reaction>
</comment>
<keyword evidence="13" id="KW-1185">Reference proteome</keyword>
<sequence>MRAPSGFARSLGLRTFLMSTITLPRPDDWHLHLRDGAMLEGVAPETARDFARAIIMPNLVPPVVRGDDAAAYRERILKALPEGSDFEPLMTLYLTEKTDPQDVAQAAASGLVKAVKLYPAGATTNSDSGVRDFDKVRGVLEKMAEIGLPLCVHGEVTRPEVDIFDREAVFIETVLDPIRRKTPGLRVVMEHITTKDGVDYVAAQGDDMGGTITTHHLIINRNHILVGGIKPHYYCLPVAKRETHRLALVEAATSGNPHFFLGTDSAPHVDAAKETACGCAGCFTATHTMPLLAHVFEAEGALDKLEAFTSRNGPNFYRLPVNEGTLTLEKTDQPNSWPAKIETGAGPVTLFDPGFPVHWHVKR</sequence>
<accession>A0ABX6YVN7</accession>
<dbReference type="InterPro" id="IPR002195">
    <property type="entry name" value="Dihydroorotase_CS"/>
</dbReference>
<dbReference type="EMBL" id="CP053562">
    <property type="protein sequence ID" value="QPZ91547.1"/>
    <property type="molecule type" value="Genomic_DNA"/>
</dbReference>
<proteinExistence type="inferred from homology"/>
<name>A0ABX6YVN7_9RHOB</name>
<dbReference type="NCBIfam" id="TIGR00856">
    <property type="entry name" value="pyrC_dimer"/>
    <property type="match status" value="1"/>
</dbReference>
<dbReference type="InterPro" id="IPR032466">
    <property type="entry name" value="Metal_Hydrolase"/>
</dbReference>
<dbReference type="HAMAP" id="MF_00219">
    <property type="entry name" value="PyrC_classII"/>
    <property type="match status" value="1"/>
</dbReference>
<evidence type="ECO:0000256" key="6">
    <source>
        <dbReference type="ARBA" id="ARBA00022801"/>
    </source>
</evidence>
<dbReference type="Proteomes" id="UP000192422">
    <property type="component" value="Chromosome"/>
</dbReference>
<feature type="binding site" evidence="9">
    <location>
        <begin position="32"/>
        <end position="34"/>
    </location>
    <ligand>
        <name>substrate</name>
    </ligand>
</feature>
<dbReference type="Pfam" id="PF01979">
    <property type="entry name" value="Amidohydro_1"/>
    <property type="match status" value="1"/>
</dbReference>
<evidence type="ECO:0000259" key="11">
    <source>
        <dbReference type="Pfam" id="PF01979"/>
    </source>
</evidence>
<evidence type="ECO:0000256" key="7">
    <source>
        <dbReference type="ARBA" id="ARBA00022833"/>
    </source>
</evidence>
<protein>
    <recommendedName>
        <fullName evidence="4 9">Dihydroorotase</fullName>
        <shortName evidence="9">DHOase</shortName>
        <ecNumber evidence="4 9">3.5.2.3</ecNumber>
    </recommendedName>
</protein>
<reference evidence="12 13" key="1">
    <citation type="submission" date="2020-05" db="EMBL/GenBank/DDBJ databases">
        <title>Thioclava electrotropha strain Elox9 finished genome.</title>
        <authorList>
            <person name="Rowe A.R."/>
            <person name="Wilbanks E.G."/>
        </authorList>
    </citation>
    <scope>NUCLEOTIDE SEQUENCE [LARGE SCALE GENOMIC DNA]</scope>
    <source>
        <strain evidence="12 13">Elox9</strain>
    </source>
</reference>
<comment type="pathway">
    <text evidence="2 9 10">Pyrimidine metabolism; UMP biosynthesis via de novo pathway; (S)-dihydroorotate from bicarbonate: step 3/3.</text>
</comment>
<keyword evidence="7 9" id="KW-0862">Zinc</keyword>
<dbReference type="InterPro" id="IPR004721">
    <property type="entry name" value="DHOdimr"/>
</dbReference>
<evidence type="ECO:0000256" key="3">
    <source>
        <dbReference type="ARBA" id="ARBA00005631"/>
    </source>
</evidence>
<keyword evidence="8 9" id="KW-0665">Pyrimidine biosynthesis</keyword>
<comment type="subunit">
    <text evidence="9">Homodimer.</text>
</comment>
<feature type="binding site" evidence="9">
    <location>
        <position position="268"/>
    </location>
    <ligand>
        <name>substrate</name>
    </ligand>
</feature>
<feature type="binding site" evidence="9">
    <location>
        <position position="236"/>
    </location>
    <ligand>
        <name>substrate</name>
    </ligand>
</feature>
<keyword evidence="5 9" id="KW-0479">Metal-binding</keyword>